<sequence length="281" mass="31511">MIDFLQEASGNVAVATALAAIPVVGAMGVALDHVRLSDMRAEMQAEADADALSKRNGVWLDDVRYEVVRQGRLDTSIMAVLGLTEVDFTVRAVARHVPPVRVYGPPAYMYLDGDAMDYNRIGVYCYNKAENTRSEIVILADNRGRTFDVDIPQCGPGESFELALHNVWYGEENFNNPALQRYYKTDTGVPDWQNANKARVLETYLCDTEQECYPVSMGGPLPEGPNRVPHIETRPCEPGHFMYYGWEDTPESFGDSDFNDIRLIMACPDVDETTREVRLIE</sequence>
<gene>
    <name evidence="2" type="ORF">GCM10007276_17950</name>
</gene>
<organism evidence="2 3">
    <name type="scientific">Agaricicola taiwanensis</name>
    <dbReference type="NCBI Taxonomy" id="591372"/>
    <lineage>
        <taxon>Bacteria</taxon>
        <taxon>Pseudomonadati</taxon>
        <taxon>Pseudomonadota</taxon>
        <taxon>Alphaproteobacteria</taxon>
        <taxon>Rhodobacterales</taxon>
        <taxon>Paracoccaceae</taxon>
        <taxon>Agaricicola</taxon>
    </lineage>
</organism>
<accession>A0A8J2W2E2</accession>
<protein>
    <submittedName>
        <fullName evidence="2">Uncharacterized protein</fullName>
    </submittedName>
</protein>
<comment type="caution">
    <text evidence="2">The sequence shown here is derived from an EMBL/GenBank/DDBJ whole genome shotgun (WGS) entry which is preliminary data.</text>
</comment>
<evidence type="ECO:0000256" key="1">
    <source>
        <dbReference type="SAM" id="Phobius"/>
    </source>
</evidence>
<evidence type="ECO:0000313" key="3">
    <source>
        <dbReference type="Proteomes" id="UP000602745"/>
    </source>
</evidence>
<keyword evidence="1" id="KW-0472">Membrane</keyword>
<keyword evidence="1" id="KW-0812">Transmembrane</keyword>
<keyword evidence="1" id="KW-1133">Transmembrane helix</keyword>
<feature type="transmembrane region" description="Helical" evidence="1">
    <location>
        <begin position="12"/>
        <end position="31"/>
    </location>
</feature>
<reference evidence="2" key="1">
    <citation type="journal article" date="2014" name="Int. J. Syst. Evol. Microbiol.">
        <title>Complete genome sequence of Corynebacterium casei LMG S-19264T (=DSM 44701T), isolated from a smear-ripened cheese.</title>
        <authorList>
            <consortium name="US DOE Joint Genome Institute (JGI-PGF)"/>
            <person name="Walter F."/>
            <person name="Albersmeier A."/>
            <person name="Kalinowski J."/>
            <person name="Ruckert C."/>
        </authorList>
    </citation>
    <scope>NUCLEOTIDE SEQUENCE</scope>
    <source>
        <strain evidence="2">CCM 7684</strain>
    </source>
</reference>
<dbReference type="EMBL" id="BMCP01000002">
    <property type="protein sequence ID" value="GGE40958.1"/>
    <property type="molecule type" value="Genomic_DNA"/>
</dbReference>
<dbReference type="AlphaFoldDB" id="A0A8J2W2E2"/>
<proteinExistence type="predicted"/>
<reference evidence="2" key="2">
    <citation type="submission" date="2020-09" db="EMBL/GenBank/DDBJ databases">
        <authorList>
            <person name="Sun Q."/>
            <person name="Sedlacek I."/>
        </authorList>
    </citation>
    <scope>NUCLEOTIDE SEQUENCE</scope>
    <source>
        <strain evidence="2">CCM 7684</strain>
    </source>
</reference>
<name>A0A8J2W2E2_9RHOB</name>
<keyword evidence="3" id="KW-1185">Reference proteome</keyword>
<evidence type="ECO:0000313" key="2">
    <source>
        <dbReference type="EMBL" id="GGE40958.1"/>
    </source>
</evidence>
<dbReference type="Proteomes" id="UP000602745">
    <property type="component" value="Unassembled WGS sequence"/>
</dbReference>